<feature type="compositionally biased region" description="Pro residues" evidence="1">
    <location>
        <begin position="1"/>
        <end position="10"/>
    </location>
</feature>
<accession>A0ABQ4TQA7</accession>
<evidence type="ECO:0000313" key="3">
    <source>
        <dbReference type="Proteomes" id="UP001055101"/>
    </source>
</evidence>
<name>A0ABQ4TQA7_9HYPH</name>
<reference evidence="2" key="2">
    <citation type="submission" date="2021-08" db="EMBL/GenBank/DDBJ databases">
        <authorList>
            <person name="Tani A."/>
            <person name="Ola A."/>
            <person name="Ogura Y."/>
            <person name="Katsura K."/>
            <person name="Hayashi T."/>
        </authorList>
    </citation>
    <scope>NUCLEOTIDE SEQUENCE</scope>
    <source>
        <strain evidence="2">DSM 23674</strain>
    </source>
</reference>
<organism evidence="2 3">
    <name type="scientific">Methylobacterium thuringiense</name>
    <dbReference type="NCBI Taxonomy" id="1003091"/>
    <lineage>
        <taxon>Bacteria</taxon>
        <taxon>Pseudomonadati</taxon>
        <taxon>Pseudomonadota</taxon>
        <taxon>Alphaproteobacteria</taxon>
        <taxon>Hyphomicrobiales</taxon>
        <taxon>Methylobacteriaceae</taxon>
        <taxon>Methylobacterium</taxon>
    </lineage>
</organism>
<proteinExistence type="predicted"/>
<keyword evidence="3" id="KW-1185">Reference proteome</keyword>
<sequence>MANPGMPDPIPGGDIPTEMPPRPFPGERPLGPDEPSAPFEDAPIDEPVEPGVGPDHLPGAPTDPGIRV</sequence>
<dbReference type="Proteomes" id="UP001055101">
    <property type="component" value="Unassembled WGS sequence"/>
</dbReference>
<evidence type="ECO:0000256" key="1">
    <source>
        <dbReference type="SAM" id="MobiDB-lite"/>
    </source>
</evidence>
<feature type="region of interest" description="Disordered" evidence="1">
    <location>
        <begin position="1"/>
        <end position="68"/>
    </location>
</feature>
<evidence type="ECO:0000313" key="2">
    <source>
        <dbReference type="EMBL" id="GJE57191.1"/>
    </source>
</evidence>
<comment type="caution">
    <text evidence="2">The sequence shown here is derived from an EMBL/GenBank/DDBJ whole genome shotgun (WGS) entry which is preliminary data.</text>
</comment>
<dbReference type="EMBL" id="BPRA01000018">
    <property type="protein sequence ID" value="GJE57191.1"/>
    <property type="molecule type" value="Genomic_DNA"/>
</dbReference>
<gene>
    <name evidence="2" type="ORF">EKPJFOCH_3704</name>
</gene>
<reference evidence="2" key="1">
    <citation type="journal article" date="2021" name="Front. Microbiol.">
        <title>Comprehensive Comparative Genomics and Phenotyping of Methylobacterium Species.</title>
        <authorList>
            <person name="Alessa O."/>
            <person name="Ogura Y."/>
            <person name="Fujitani Y."/>
            <person name="Takami H."/>
            <person name="Hayashi T."/>
            <person name="Sahin N."/>
            <person name="Tani A."/>
        </authorList>
    </citation>
    <scope>NUCLEOTIDE SEQUENCE</scope>
    <source>
        <strain evidence="2">DSM 23674</strain>
    </source>
</reference>
<protein>
    <submittedName>
        <fullName evidence="2">Uncharacterized protein</fullName>
    </submittedName>
</protein>